<evidence type="ECO:0000313" key="2">
    <source>
        <dbReference type="Proteomes" id="UP001154282"/>
    </source>
</evidence>
<evidence type="ECO:0000313" key="1">
    <source>
        <dbReference type="EMBL" id="CAI0378963.1"/>
    </source>
</evidence>
<accession>A0AAV0H2T3</accession>
<sequence length="57" mass="6553">ARVPHNRTTHNLGSRILTDQSTFTWQSSSNSFHLIAGLLLFSALQSERIWVRSLQSW</sequence>
<name>A0AAV0H2T3_9ROSI</name>
<organism evidence="1 2">
    <name type="scientific">Linum tenue</name>
    <dbReference type="NCBI Taxonomy" id="586396"/>
    <lineage>
        <taxon>Eukaryota</taxon>
        <taxon>Viridiplantae</taxon>
        <taxon>Streptophyta</taxon>
        <taxon>Embryophyta</taxon>
        <taxon>Tracheophyta</taxon>
        <taxon>Spermatophyta</taxon>
        <taxon>Magnoliopsida</taxon>
        <taxon>eudicotyledons</taxon>
        <taxon>Gunneridae</taxon>
        <taxon>Pentapetalae</taxon>
        <taxon>rosids</taxon>
        <taxon>fabids</taxon>
        <taxon>Malpighiales</taxon>
        <taxon>Linaceae</taxon>
        <taxon>Linum</taxon>
    </lineage>
</organism>
<comment type="caution">
    <text evidence="1">The sequence shown here is derived from an EMBL/GenBank/DDBJ whole genome shotgun (WGS) entry which is preliminary data.</text>
</comment>
<dbReference type="Proteomes" id="UP001154282">
    <property type="component" value="Unassembled WGS sequence"/>
</dbReference>
<dbReference type="EMBL" id="CAMGYJ010000002">
    <property type="protein sequence ID" value="CAI0378963.1"/>
    <property type="molecule type" value="Genomic_DNA"/>
</dbReference>
<reference evidence="1" key="1">
    <citation type="submission" date="2022-08" db="EMBL/GenBank/DDBJ databases">
        <authorList>
            <person name="Gutierrez-Valencia J."/>
        </authorList>
    </citation>
    <scope>NUCLEOTIDE SEQUENCE</scope>
</reference>
<protein>
    <submittedName>
        <fullName evidence="1">Uncharacterized protein</fullName>
    </submittedName>
</protein>
<feature type="non-terminal residue" evidence="1">
    <location>
        <position position="1"/>
    </location>
</feature>
<proteinExistence type="predicted"/>
<keyword evidence="2" id="KW-1185">Reference proteome</keyword>
<gene>
    <name evidence="1" type="ORF">LITE_LOCUS2096</name>
</gene>
<dbReference type="AlphaFoldDB" id="A0AAV0H2T3"/>